<dbReference type="SUPFAM" id="SSF54826">
    <property type="entry name" value="Enolase N-terminal domain-like"/>
    <property type="match status" value="1"/>
</dbReference>
<organism evidence="1">
    <name type="scientific">marine metagenome</name>
    <dbReference type="NCBI Taxonomy" id="408172"/>
    <lineage>
        <taxon>unclassified sequences</taxon>
        <taxon>metagenomes</taxon>
        <taxon>ecological metagenomes</taxon>
    </lineage>
</organism>
<gene>
    <name evidence="1" type="ORF">METZ01_LOCUS270488</name>
</gene>
<protein>
    <recommendedName>
        <fullName evidence="2">Mandelate racemase/muconate lactonizing enzyme N-terminal domain-containing protein</fullName>
    </recommendedName>
</protein>
<evidence type="ECO:0000313" key="1">
    <source>
        <dbReference type="EMBL" id="SVC17634.1"/>
    </source>
</evidence>
<evidence type="ECO:0008006" key="2">
    <source>
        <dbReference type="Google" id="ProtNLM"/>
    </source>
</evidence>
<feature type="non-terminal residue" evidence="1">
    <location>
        <position position="98"/>
    </location>
</feature>
<dbReference type="InterPro" id="IPR029017">
    <property type="entry name" value="Enolase-like_N"/>
</dbReference>
<name>A0A382JYM9_9ZZZZ</name>
<dbReference type="Gene3D" id="3.30.390.10">
    <property type="entry name" value="Enolase-like, N-terminal domain"/>
    <property type="match status" value="1"/>
</dbReference>
<reference evidence="1" key="1">
    <citation type="submission" date="2018-05" db="EMBL/GenBank/DDBJ databases">
        <authorList>
            <person name="Lanie J.A."/>
            <person name="Ng W.-L."/>
            <person name="Kazmierczak K.M."/>
            <person name="Andrzejewski T.M."/>
            <person name="Davidsen T.M."/>
            <person name="Wayne K.J."/>
            <person name="Tettelin H."/>
            <person name="Glass J.I."/>
            <person name="Rusch D."/>
            <person name="Podicherti R."/>
            <person name="Tsui H.-C.T."/>
            <person name="Winkler M.E."/>
        </authorList>
    </citation>
    <scope>NUCLEOTIDE SEQUENCE</scope>
</reference>
<dbReference type="AlphaFoldDB" id="A0A382JYM9"/>
<sequence length="98" mass="10821">MAAKKEFNTHSNPSQLKITDMRIAVVGHGSWRWPIIKLYTNQDIVGLGEVRDGASARYALMLKSRLLGENPCDIDRIMRKLKQFGGHGRLGGGVSGVE</sequence>
<dbReference type="EMBL" id="UINC01077474">
    <property type="protein sequence ID" value="SVC17634.1"/>
    <property type="molecule type" value="Genomic_DNA"/>
</dbReference>
<proteinExistence type="predicted"/>
<accession>A0A382JYM9</accession>